<gene>
    <name evidence="1" type="ORF">ACFQ4B_05600</name>
</gene>
<proteinExistence type="predicted"/>
<dbReference type="InterPro" id="IPR008991">
    <property type="entry name" value="Translation_prot_SH3-like_sf"/>
</dbReference>
<dbReference type="EMBL" id="JBHTLU010000012">
    <property type="protein sequence ID" value="MFD1219583.1"/>
    <property type="molecule type" value="Genomic_DNA"/>
</dbReference>
<sequence>MLDKKGNKIFIGSTVKPLSGFWNGTEGNVIAIDDDTTNVTVEFEDYETCVYFPERLMVV</sequence>
<evidence type="ECO:0000313" key="1">
    <source>
        <dbReference type="EMBL" id="MFD1219583.1"/>
    </source>
</evidence>
<dbReference type="Proteomes" id="UP001597180">
    <property type="component" value="Unassembled WGS sequence"/>
</dbReference>
<evidence type="ECO:0000313" key="2">
    <source>
        <dbReference type="Proteomes" id="UP001597180"/>
    </source>
</evidence>
<accession>A0ABW3UFV0</accession>
<name>A0ABW3UFV0_9BACL</name>
<comment type="caution">
    <text evidence="1">The sequence shown here is derived from an EMBL/GenBank/DDBJ whole genome shotgun (WGS) entry which is preliminary data.</text>
</comment>
<dbReference type="SUPFAM" id="SSF50104">
    <property type="entry name" value="Translation proteins SH3-like domain"/>
    <property type="match status" value="1"/>
</dbReference>
<organism evidence="1 2">
    <name type="scientific">Paenibacillus vulneris</name>
    <dbReference type="NCBI Taxonomy" id="1133364"/>
    <lineage>
        <taxon>Bacteria</taxon>
        <taxon>Bacillati</taxon>
        <taxon>Bacillota</taxon>
        <taxon>Bacilli</taxon>
        <taxon>Bacillales</taxon>
        <taxon>Paenibacillaceae</taxon>
        <taxon>Paenibacillus</taxon>
    </lineage>
</organism>
<dbReference type="RefSeq" id="WP_345594984.1">
    <property type="nucleotide sequence ID" value="NZ_BAABJG010000055.1"/>
</dbReference>
<keyword evidence="2" id="KW-1185">Reference proteome</keyword>
<protein>
    <recommendedName>
        <fullName evidence="3">KOW domain-containing protein</fullName>
    </recommendedName>
</protein>
<reference evidence="2" key="1">
    <citation type="journal article" date="2019" name="Int. J. Syst. Evol. Microbiol.">
        <title>The Global Catalogue of Microorganisms (GCM) 10K type strain sequencing project: providing services to taxonomists for standard genome sequencing and annotation.</title>
        <authorList>
            <consortium name="The Broad Institute Genomics Platform"/>
            <consortium name="The Broad Institute Genome Sequencing Center for Infectious Disease"/>
            <person name="Wu L."/>
            <person name="Ma J."/>
        </authorList>
    </citation>
    <scope>NUCLEOTIDE SEQUENCE [LARGE SCALE GENOMIC DNA]</scope>
    <source>
        <strain evidence="2">CCUG 53270</strain>
    </source>
</reference>
<evidence type="ECO:0008006" key="3">
    <source>
        <dbReference type="Google" id="ProtNLM"/>
    </source>
</evidence>